<feature type="chain" id="PRO_5022670277" evidence="1">
    <location>
        <begin position="22"/>
        <end position="120"/>
    </location>
</feature>
<dbReference type="KEGG" id="mgin:FRZ54_12820"/>
<accession>A0A5B8UYJ6</accession>
<dbReference type="AlphaFoldDB" id="A0A5B8UYJ6"/>
<proteinExistence type="predicted"/>
<dbReference type="RefSeq" id="WP_147031997.1">
    <property type="nucleotide sequence ID" value="NZ_CP042436.1"/>
</dbReference>
<evidence type="ECO:0000256" key="1">
    <source>
        <dbReference type="SAM" id="SignalP"/>
    </source>
</evidence>
<keyword evidence="1" id="KW-0732">Signal</keyword>
<keyword evidence="3" id="KW-1185">Reference proteome</keyword>
<organism evidence="2 3">
    <name type="scientific">Mucilaginibacter ginsenosidivorans</name>
    <dbReference type="NCBI Taxonomy" id="398053"/>
    <lineage>
        <taxon>Bacteria</taxon>
        <taxon>Pseudomonadati</taxon>
        <taxon>Bacteroidota</taxon>
        <taxon>Sphingobacteriia</taxon>
        <taxon>Sphingobacteriales</taxon>
        <taxon>Sphingobacteriaceae</taxon>
        <taxon>Mucilaginibacter</taxon>
    </lineage>
</organism>
<name>A0A5B8UYJ6_9SPHI</name>
<gene>
    <name evidence="2" type="ORF">FRZ54_12820</name>
</gene>
<protein>
    <submittedName>
        <fullName evidence="2">Uncharacterized protein</fullName>
    </submittedName>
</protein>
<sequence length="120" mass="13172">MKITASILIMYFGLLMGQPFAHMGVKAANKPANCRSDEMCCKEKAKHEDEAPGKDHSGGSCNRDFCNPFVPCGTSMPATKPVHSFKAVIRELTNNLTPATNDDIVSNYLPDCWRPPELLS</sequence>
<dbReference type="Proteomes" id="UP000321479">
    <property type="component" value="Chromosome"/>
</dbReference>
<reference evidence="2 3" key="1">
    <citation type="journal article" date="2017" name="Curr. Microbiol.">
        <title>Mucilaginibacter ginsenosidivorans sp. nov., Isolated from Soil of Ginseng Field.</title>
        <authorList>
            <person name="Kim M.M."/>
            <person name="Siddiqi M.Z."/>
            <person name="Im W.T."/>
        </authorList>
    </citation>
    <scope>NUCLEOTIDE SEQUENCE [LARGE SCALE GENOMIC DNA]</scope>
    <source>
        <strain evidence="2 3">Gsoil 3017</strain>
    </source>
</reference>
<dbReference type="EMBL" id="CP042436">
    <property type="protein sequence ID" value="QEC63421.1"/>
    <property type="molecule type" value="Genomic_DNA"/>
</dbReference>
<evidence type="ECO:0000313" key="3">
    <source>
        <dbReference type="Proteomes" id="UP000321479"/>
    </source>
</evidence>
<feature type="signal peptide" evidence="1">
    <location>
        <begin position="1"/>
        <end position="21"/>
    </location>
</feature>
<evidence type="ECO:0000313" key="2">
    <source>
        <dbReference type="EMBL" id="QEC63421.1"/>
    </source>
</evidence>